<evidence type="ECO:0000313" key="1">
    <source>
        <dbReference type="EMBL" id="KAI9513155.1"/>
    </source>
</evidence>
<evidence type="ECO:0000313" key="2">
    <source>
        <dbReference type="Proteomes" id="UP001207468"/>
    </source>
</evidence>
<accession>A0ACC0UN69</accession>
<dbReference type="EMBL" id="JAGFNK010000003">
    <property type="protein sequence ID" value="KAI9513155.1"/>
    <property type="molecule type" value="Genomic_DNA"/>
</dbReference>
<keyword evidence="2" id="KW-1185">Reference proteome</keyword>
<protein>
    <submittedName>
        <fullName evidence="1">Uncharacterized protein</fullName>
    </submittedName>
</protein>
<organism evidence="1 2">
    <name type="scientific">Russula earlei</name>
    <dbReference type="NCBI Taxonomy" id="71964"/>
    <lineage>
        <taxon>Eukaryota</taxon>
        <taxon>Fungi</taxon>
        <taxon>Dikarya</taxon>
        <taxon>Basidiomycota</taxon>
        <taxon>Agaricomycotina</taxon>
        <taxon>Agaricomycetes</taxon>
        <taxon>Russulales</taxon>
        <taxon>Russulaceae</taxon>
        <taxon>Russula</taxon>
    </lineage>
</organism>
<proteinExistence type="predicted"/>
<sequence>MDLGPLPPLPPNPNPTPKTPQPPEKPPDPGKSYPLRGEPPKNPVPALIEGRDTTFSPDLRPISPVENEANVPSPLNRKVSGNNQPPAKGDDLRILLSHTTECLNIIQKGFLHTKTLGGLDASDWASLCCHLVNAIGRGFLQAVENLGEAAIKVSIAGSTDPMPLAPNLPTLFHRLTDTSNLLAAHLAGNLTNYQDKHSTILEEYRKRAAKKATVEVDETWRLWKEQQVEQ</sequence>
<name>A0ACC0UN69_9AGAM</name>
<reference evidence="1" key="1">
    <citation type="submission" date="2021-03" db="EMBL/GenBank/DDBJ databases">
        <title>Evolutionary priming and transition to the ectomycorrhizal habit in an iconic lineage of mushroom-forming fungi: is preadaptation a requirement?</title>
        <authorList>
            <consortium name="DOE Joint Genome Institute"/>
            <person name="Looney B.P."/>
            <person name="Miyauchi S."/>
            <person name="Morin E."/>
            <person name="Drula E."/>
            <person name="Courty P.E."/>
            <person name="Chicoki N."/>
            <person name="Fauchery L."/>
            <person name="Kohler A."/>
            <person name="Kuo A."/>
            <person name="LaButti K."/>
            <person name="Pangilinan J."/>
            <person name="Lipzen A."/>
            <person name="Riley R."/>
            <person name="Andreopoulos W."/>
            <person name="He G."/>
            <person name="Johnson J."/>
            <person name="Barry K.W."/>
            <person name="Grigoriev I.V."/>
            <person name="Nagy L."/>
            <person name="Hibbett D."/>
            <person name="Henrissat B."/>
            <person name="Matheny P.B."/>
            <person name="Labbe J."/>
            <person name="Martin A.F."/>
        </authorList>
    </citation>
    <scope>NUCLEOTIDE SEQUENCE</scope>
    <source>
        <strain evidence="1">BPL698</strain>
    </source>
</reference>
<gene>
    <name evidence="1" type="ORF">F5148DRAFT_1279192</name>
</gene>
<dbReference type="Proteomes" id="UP001207468">
    <property type="component" value="Unassembled WGS sequence"/>
</dbReference>
<comment type="caution">
    <text evidence="1">The sequence shown here is derived from an EMBL/GenBank/DDBJ whole genome shotgun (WGS) entry which is preliminary data.</text>
</comment>